<dbReference type="GO" id="GO:0005789">
    <property type="term" value="C:endoplasmic reticulum membrane"/>
    <property type="evidence" value="ECO:0007669"/>
    <property type="project" value="UniProtKB-SubCell"/>
</dbReference>
<dbReference type="Pfam" id="PF13579">
    <property type="entry name" value="Glyco_trans_4_4"/>
    <property type="match status" value="1"/>
</dbReference>
<sequence>MADRPSTITKVIFSLDAFAVCSSHYALSVCMLMWFLCVKIPAPDVFIIQNPPSVPTLVAVQWASWFRQAAFVVDWHNFGYTLLGLSLGRSSWFERIYHWFEKHYWRMADGALCVTRAMQHELAQKWGIT</sequence>
<reference evidence="11 12" key="1">
    <citation type="submission" date="2020-06" db="EMBL/GenBank/DDBJ databases">
        <title>Transcriptomic and genomic resources for Thalictrum thalictroides and T. hernandezii: Facilitating candidate gene discovery in an emerging model plant lineage.</title>
        <authorList>
            <person name="Arias T."/>
            <person name="Riano-Pachon D.M."/>
            <person name="Di Stilio V.S."/>
        </authorList>
    </citation>
    <scope>NUCLEOTIDE SEQUENCE [LARGE SCALE GENOMIC DNA]</scope>
    <source>
        <strain evidence="12">cv. WT478/WT964</strain>
        <tissue evidence="11">Leaves</tissue>
    </source>
</reference>
<evidence type="ECO:0000313" key="11">
    <source>
        <dbReference type="EMBL" id="KAF5196500.1"/>
    </source>
</evidence>
<proteinExistence type="predicted"/>
<dbReference type="GO" id="GO:0000030">
    <property type="term" value="F:mannosyltransferase activity"/>
    <property type="evidence" value="ECO:0007669"/>
    <property type="project" value="InterPro"/>
</dbReference>
<evidence type="ECO:0000256" key="7">
    <source>
        <dbReference type="ARBA" id="ARBA00022989"/>
    </source>
</evidence>
<dbReference type="AlphaFoldDB" id="A0A7J6WIR7"/>
<organism evidence="11 12">
    <name type="scientific">Thalictrum thalictroides</name>
    <name type="common">Rue-anemone</name>
    <name type="synonym">Anemone thalictroides</name>
    <dbReference type="NCBI Taxonomy" id="46969"/>
    <lineage>
        <taxon>Eukaryota</taxon>
        <taxon>Viridiplantae</taxon>
        <taxon>Streptophyta</taxon>
        <taxon>Embryophyta</taxon>
        <taxon>Tracheophyta</taxon>
        <taxon>Spermatophyta</taxon>
        <taxon>Magnoliopsida</taxon>
        <taxon>Ranunculales</taxon>
        <taxon>Ranunculaceae</taxon>
        <taxon>Thalictroideae</taxon>
        <taxon>Thalictrum</taxon>
    </lineage>
</organism>
<keyword evidence="3" id="KW-0328">Glycosyltransferase</keyword>
<keyword evidence="5 9" id="KW-0812">Transmembrane</keyword>
<keyword evidence="8 9" id="KW-0472">Membrane</keyword>
<comment type="subcellular location">
    <subcellularLocation>
        <location evidence="1">Endoplasmic reticulum membrane</location>
        <topology evidence="1">Single-pass membrane protein</topology>
    </subcellularLocation>
</comment>
<dbReference type="InterPro" id="IPR026051">
    <property type="entry name" value="ALG1-like"/>
</dbReference>
<evidence type="ECO:0000256" key="5">
    <source>
        <dbReference type="ARBA" id="ARBA00022692"/>
    </source>
</evidence>
<evidence type="ECO:0000256" key="1">
    <source>
        <dbReference type="ARBA" id="ARBA00004389"/>
    </source>
</evidence>
<name>A0A7J6WIR7_THATH</name>
<dbReference type="PANTHER" id="PTHR13036">
    <property type="entry name" value="BETA1,4 MANNOSYLTRANSFERASE"/>
    <property type="match status" value="1"/>
</dbReference>
<accession>A0A7J6WIR7</accession>
<keyword evidence="6" id="KW-0256">Endoplasmic reticulum</keyword>
<evidence type="ECO:0000256" key="8">
    <source>
        <dbReference type="ARBA" id="ARBA00023136"/>
    </source>
</evidence>
<feature type="transmembrane region" description="Helical" evidence="9">
    <location>
        <begin position="12"/>
        <end position="36"/>
    </location>
</feature>
<evidence type="ECO:0000256" key="4">
    <source>
        <dbReference type="ARBA" id="ARBA00022679"/>
    </source>
</evidence>
<evidence type="ECO:0000256" key="6">
    <source>
        <dbReference type="ARBA" id="ARBA00022824"/>
    </source>
</evidence>
<keyword evidence="4 11" id="KW-0808">Transferase</keyword>
<dbReference type="InterPro" id="IPR028098">
    <property type="entry name" value="Glyco_trans_4-like_N"/>
</dbReference>
<evidence type="ECO:0000256" key="2">
    <source>
        <dbReference type="ARBA" id="ARBA00004922"/>
    </source>
</evidence>
<protein>
    <submittedName>
        <fullName evidence="11">Udp-glycosyltransferase turan</fullName>
    </submittedName>
</protein>
<evidence type="ECO:0000313" key="12">
    <source>
        <dbReference type="Proteomes" id="UP000554482"/>
    </source>
</evidence>
<comment type="pathway">
    <text evidence="2">Protein modification; protein glycosylation.</text>
</comment>
<comment type="caution">
    <text evidence="11">The sequence shown here is derived from an EMBL/GenBank/DDBJ whole genome shotgun (WGS) entry which is preliminary data.</text>
</comment>
<dbReference type="SUPFAM" id="SSF53756">
    <property type="entry name" value="UDP-Glycosyltransferase/glycogen phosphorylase"/>
    <property type="match status" value="1"/>
</dbReference>
<keyword evidence="12" id="KW-1185">Reference proteome</keyword>
<dbReference type="PANTHER" id="PTHR13036:SF0">
    <property type="entry name" value="CHITOBIOSYLDIPHOSPHODOLICHOL BETA-MANNOSYLTRANSFERASE"/>
    <property type="match status" value="1"/>
</dbReference>
<evidence type="ECO:0000256" key="3">
    <source>
        <dbReference type="ARBA" id="ARBA00022676"/>
    </source>
</evidence>
<dbReference type="OrthoDB" id="614844at2759"/>
<evidence type="ECO:0000256" key="9">
    <source>
        <dbReference type="SAM" id="Phobius"/>
    </source>
</evidence>
<keyword evidence="7 9" id="KW-1133">Transmembrane helix</keyword>
<feature type="domain" description="Glycosyltransferase subfamily 4-like N-terminal" evidence="10">
    <location>
        <begin position="39"/>
        <end position="128"/>
    </location>
</feature>
<evidence type="ECO:0000259" key="10">
    <source>
        <dbReference type="Pfam" id="PF13579"/>
    </source>
</evidence>
<gene>
    <name evidence="11" type="ORF">FRX31_013918</name>
</gene>
<dbReference type="Proteomes" id="UP000554482">
    <property type="component" value="Unassembled WGS sequence"/>
</dbReference>
<dbReference type="EMBL" id="JABWDY010015916">
    <property type="protein sequence ID" value="KAF5196500.1"/>
    <property type="molecule type" value="Genomic_DNA"/>
</dbReference>